<feature type="transmembrane region" description="Helical" evidence="8">
    <location>
        <begin position="7"/>
        <end position="27"/>
    </location>
</feature>
<dbReference type="PANTHER" id="PTHR30472">
    <property type="entry name" value="FERRIC ENTEROBACTIN TRANSPORT SYSTEM PERMEASE PROTEIN"/>
    <property type="match status" value="1"/>
</dbReference>
<dbReference type="GO" id="GO:0022857">
    <property type="term" value="F:transmembrane transporter activity"/>
    <property type="evidence" value="ECO:0007669"/>
    <property type="project" value="InterPro"/>
</dbReference>
<dbReference type="GO" id="GO:0033214">
    <property type="term" value="P:siderophore-iron import into cell"/>
    <property type="evidence" value="ECO:0007669"/>
    <property type="project" value="TreeGrafter"/>
</dbReference>
<dbReference type="AlphaFoldDB" id="V8ASR2"/>
<feature type="transmembrane region" description="Helical" evidence="8">
    <location>
        <begin position="104"/>
        <end position="125"/>
    </location>
</feature>
<dbReference type="Pfam" id="PF01032">
    <property type="entry name" value="FecCD"/>
    <property type="match status" value="1"/>
</dbReference>
<evidence type="ECO:0000256" key="4">
    <source>
        <dbReference type="ARBA" id="ARBA00022475"/>
    </source>
</evidence>
<organism evidence="9 10">
    <name type="scientific">Lactococcus garvieae TRF1</name>
    <dbReference type="NCBI Taxonomy" id="1380772"/>
    <lineage>
        <taxon>Bacteria</taxon>
        <taxon>Bacillati</taxon>
        <taxon>Bacillota</taxon>
        <taxon>Bacilli</taxon>
        <taxon>Lactobacillales</taxon>
        <taxon>Streptococcaceae</taxon>
        <taxon>Lactococcus</taxon>
    </lineage>
</organism>
<gene>
    <name evidence="9" type="ORF">N568_0100805</name>
</gene>
<keyword evidence="3" id="KW-0813">Transport</keyword>
<evidence type="ECO:0000256" key="1">
    <source>
        <dbReference type="ARBA" id="ARBA00004651"/>
    </source>
</evidence>
<comment type="caution">
    <text evidence="9">The sequence shown here is derived from an EMBL/GenBank/DDBJ whole genome shotgun (WGS) entry which is preliminary data.</text>
</comment>
<evidence type="ECO:0000256" key="7">
    <source>
        <dbReference type="ARBA" id="ARBA00023136"/>
    </source>
</evidence>
<evidence type="ECO:0000256" key="8">
    <source>
        <dbReference type="SAM" id="Phobius"/>
    </source>
</evidence>
<evidence type="ECO:0000256" key="3">
    <source>
        <dbReference type="ARBA" id="ARBA00022448"/>
    </source>
</evidence>
<proteinExistence type="inferred from homology"/>
<accession>V8ASR2</accession>
<keyword evidence="6 8" id="KW-1133">Transmembrane helix</keyword>
<keyword evidence="5 8" id="KW-0812">Transmembrane</keyword>
<reference evidence="9 10" key="1">
    <citation type="submission" date="2013-07" db="EMBL/GenBank/DDBJ databases">
        <title>Isolation of Lactococcus garvieae strain TRF1 from the fecal material of a timber rattlesnake.</title>
        <authorList>
            <person name="McLaughlin R.W."/>
            <person name="Cochran P.A."/>
            <person name="Dowd S.E."/>
        </authorList>
    </citation>
    <scope>NUCLEOTIDE SEQUENCE [LARGE SCALE GENOMIC DNA]</scope>
    <source>
        <strain evidence="9 10">TRF1</strain>
    </source>
</reference>
<dbReference type="InterPro" id="IPR037294">
    <property type="entry name" value="ABC_BtuC-like"/>
</dbReference>
<evidence type="ECO:0000313" key="9">
    <source>
        <dbReference type="EMBL" id="ETD05640.1"/>
    </source>
</evidence>
<evidence type="ECO:0000256" key="5">
    <source>
        <dbReference type="ARBA" id="ARBA00022692"/>
    </source>
</evidence>
<evidence type="ECO:0000313" key="10">
    <source>
        <dbReference type="Proteomes" id="UP000018692"/>
    </source>
</evidence>
<dbReference type="InterPro" id="IPR000522">
    <property type="entry name" value="ABC_transptr_permease_BtuC"/>
</dbReference>
<keyword evidence="4" id="KW-1003">Cell membrane</keyword>
<protein>
    <submittedName>
        <fullName evidence="9">Ferrichrome ABC transporter permease</fullName>
    </submittedName>
</protein>
<feature type="transmembrane region" description="Helical" evidence="8">
    <location>
        <begin position="137"/>
        <end position="158"/>
    </location>
</feature>
<dbReference type="SUPFAM" id="SSF81345">
    <property type="entry name" value="ABC transporter involved in vitamin B12 uptake, BtuC"/>
    <property type="match status" value="1"/>
</dbReference>
<evidence type="ECO:0000256" key="6">
    <source>
        <dbReference type="ARBA" id="ARBA00022989"/>
    </source>
</evidence>
<feature type="transmembrane region" description="Helical" evidence="8">
    <location>
        <begin position="79"/>
        <end position="98"/>
    </location>
</feature>
<keyword evidence="7 8" id="KW-0472">Membrane</keyword>
<evidence type="ECO:0000256" key="2">
    <source>
        <dbReference type="ARBA" id="ARBA00007935"/>
    </source>
</evidence>
<feature type="transmembrane region" description="Helical" evidence="8">
    <location>
        <begin position="47"/>
        <end position="67"/>
    </location>
</feature>
<dbReference type="EMBL" id="AVFE01000002">
    <property type="protein sequence ID" value="ETD05640.1"/>
    <property type="molecule type" value="Genomic_DNA"/>
</dbReference>
<sequence>MKISKFSCQVALALLVIVVLSFLYLMLGDQNYSFSQIWHESVVLHLRLPRLLALVFVGVLLSSSGLLVQSMTGNPIAEISTLGISGGASFALALLLVFNLSTGGWLGTVVASLGAFIALITVAVLTVKSKFQPMKVVLVGTSVGLFATSLASILTFYSKNMQSYFLWIVGSFSGITPLKLEILMVVSVLFVSMVLLFANQIKVLAFGEEMATSWVFL</sequence>
<feature type="transmembrane region" description="Helical" evidence="8">
    <location>
        <begin position="178"/>
        <end position="198"/>
    </location>
</feature>
<dbReference type="Gene3D" id="1.10.3470.10">
    <property type="entry name" value="ABC transporter involved in vitamin B12 uptake, BtuC"/>
    <property type="match status" value="1"/>
</dbReference>
<comment type="subcellular location">
    <subcellularLocation>
        <location evidence="1">Cell membrane</location>
        <topology evidence="1">Multi-pass membrane protein</topology>
    </subcellularLocation>
</comment>
<name>V8ASR2_9LACT</name>
<dbReference type="Proteomes" id="UP000018692">
    <property type="component" value="Unassembled WGS sequence"/>
</dbReference>
<dbReference type="GO" id="GO:0005886">
    <property type="term" value="C:plasma membrane"/>
    <property type="evidence" value="ECO:0007669"/>
    <property type="project" value="UniProtKB-SubCell"/>
</dbReference>
<comment type="similarity">
    <text evidence="2">Belongs to the binding-protein-dependent transport system permease family. FecCD subfamily.</text>
</comment>
<dbReference type="PATRIC" id="fig|1380772.3.peg.176"/>
<dbReference type="PANTHER" id="PTHR30472:SF25">
    <property type="entry name" value="ABC TRANSPORTER PERMEASE PROTEIN MJ0876-RELATED"/>
    <property type="match status" value="1"/>
</dbReference>